<evidence type="ECO:0000313" key="5">
    <source>
        <dbReference type="EMBL" id="TSJ44050.1"/>
    </source>
</evidence>
<dbReference type="InterPro" id="IPR002909">
    <property type="entry name" value="IPT_dom"/>
</dbReference>
<evidence type="ECO:0000256" key="1">
    <source>
        <dbReference type="ARBA" id="ARBA00022729"/>
    </source>
</evidence>
<dbReference type="Pfam" id="PF01833">
    <property type="entry name" value="TIG"/>
    <property type="match status" value="2"/>
</dbReference>
<accession>A0A556MVU2</accession>
<dbReference type="Gene3D" id="2.60.40.10">
    <property type="entry name" value="Immunoglobulins"/>
    <property type="match status" value="2"/>
</dbReference>
<dbReference type="PANTHER" id="PTHR46769">
    <property type="entry name" value="POLYCYSTIC KIDNEY AND HEPATIC DISEASE 1 (AUTOSOMAL RECESSIVE)-LIKE 1"/>
    <property type="match status" value="1"/>
</dbReference>
<feature type="domain" description="IPT/TIG" evidence="4">
    <location>
        <begin position="128"/>
        <end position="204"/>
    </location>
</feature>
<evidence type="ECO:0000259" key="4">
    <source>
        <dbReference type="Pfam" id="PF01833"/>
    </source>
</evidence>
<feature type="chain" id="PRO_5021831545" description="IPT/TIG domain-containing protein" evidence="3">
    <location>
        <begin position="31"/>
        <end position="206"/>
    </location>
</feature>
<dbReference type="OrthoDB" id="670826at2"/>
<dbReference type="PROSITE" id="PS51257">
    <property type="entry name" value="PROKAR_LIPOPROTEIN"/>
    <property type="match status" value="1"/>
</dbReference>
<dbReference type="RefSeq" id="WP_144247613.1">
    <property type="nucleotide sequence ID" value="NZ_VLPK01000001.1"/>
</dbReference>
<dbReference type="SUPFAM" id="SSF81296">
    <property type="entry name" value="E set domains"/>
    <property type="match status" value="2"/>
</dbReference>
<feature type="region of interest" description="Disordered" evidence="2">
    <location>
        <begin position="28"/>
        <end position="48"/>
    </location>
</feature>
<evidence type="ECO:0000256" key="3">
    <source>
        <dbReference type="SAM" id="SignalP"/>
    </source>
</evidence>
<comment type="caution">
    <text evidence="5">The sequence shown here is derived from an EMBL/GenBank/DDBJ whole genome shotgun (WGS) entry which is preliminary data.</text>
</comment>
<protein>
    <recommendedName>
        <fullName evidence="4">IPT/TIG domain-containing protein</fullName>
    </recommendedName>
</protein>
<dbReference type="Proteomes" id="UP000318733">
    <property type="component" value="Unassembled WGS sequence"/>
</dbReference>
<gene>
    <name evidence="5" type="ORF">FO440_07705</name>
</gene>
<keyword evidence="6" id="KW-1185">Reference proteome</keyword>
<dbReference type="InterPro" id="IPR013783">
    <property type="entry name" value="Ig-like_fold"/>
</dbReference>
<dbReference type="CDD" id="cd00603">
    <property type="entry name" value="IPT_PCSR"/>
    <property type="match status" value="1"/>
</dbReference>
<proteinExistence type="predicted"/>
<dbReference type="InterPro" id="IPR052387">
    <property type="entry name" value="Fibrocystin"/>
</dbReference>
<sequence length="206" mass="21014">MIINYTKLSRALSILFIATVLITTSCSKKSGDPNPSNNGTQTDNTPTITSISVSAGTYNTLVIISGTNFSSAQSEDKVYFNGKAANVTLATSTQLEVNVPNDAGTGAITISVNGGATITGPAFTYISVTSIDVNSGGAGTVVKITGTGFSATATNNKVSLNGKDAKVTDATTTQITFIVPSDAGTAPIKLIVSGITLYGPVFNYIP</sequence>
<dbReference type="EMBL" id="VLPK01000001">
    <property type="protein sequence ID" value="TSJ44050.1"/>
    <property type="molecule type" value="Genomic_DNA"/>
</dbReference>
<reference evidence="5 6" key="1">
    <citation type="submission" date="2019-07" db="EMBL/GenBank/DDBJ databases">
        <authorList>
            <person name="Huq M.A."/>
        </authorList>
    </citation>
    <scope>NUCLEOTIDE SEQUENCE [LARGE SCALE GENOMIC DNA]</scope>
    <source>
        <strain evidence="5 6">MAH-19</strain>
    </source>
</reference>
<evidence type="ECO:0000256" key="2">
    <source>
        <dbReference type="SAM" id="MobiDB-lite"/>
    </source>
</evidence>
<name>A0A556MVU2_9SPHI</name>
<feature type="signal peptide" evidence="3">
    <location>
        <begin position="1"/>
        <end position="30"/>
    </location>
</feature>
<dbReference type="AlphaFoldDB" id="A0A556MVU2"/>
<feature type="domain" description="IPT/TIG" evidence="4">
    <location>
        <begin position="46"/>
        <end position="125"/>
    </location>
</feature>
<organism evidence="5 6">
    <name type="scientific">Mucilaginibacter corticis</name>
    <dbReference type="NCBI Taxonomy" id="2597670"/>
    <lineage>
        <taxon>Bacteria</taxon>
        <taxon>Pseudomonadati</taxon>
        <taxon>Bacteroidota</taxon>
        <taxon>Sphingobacteriia</taxon>
        <taxon>Sphingobacteriales</taxon>
        <taxon>Sphingobacteriaceae</taxon>
        <taxon>Mucilaginibacter</taxon>
    </lineage>
</organism>
<dbReference type="InterPro" id="IPR014756">
    <property type="entry name" value="Ig_E-set"/>
</dbReference>
<dbReference type="PANTHER" id="PTHR46769:SF2">
    <property type="entry name" value="FIBROCYSTIN-L ISOFORM 2 PRECURSOR-RELATED"/>
    <property type="match status" value="1"/>
</dbReference>
<keyword evidence="1 3" id="KW-0732">Signal</keyword>
<evidence type="ECO:0000313" key="6">
    <source>
        <dbReference type="Proteomes" id="UP000318733"/>
    </source>
</evidence>